<evidence type="ECO:0000259" key="1">
    <source>
        <dbReference type="Pfam" id="PF00561"/>
    </source>
</evidence>
<dbReference type="Gene3D" id="3.40.50.1820">
    <property type="entry name" value="alpha/beta hydrolase"/>
    <property type="match status" value="1"/>
</dbReference>
<comment type="caution">
    <text evidence="2">The sequence shown here is derived from an EMBL/GenBank/DDBJ whole genome shotgun (WGS) entry which is preliminary data.</text>
</comment>
<reference evidence="2 3" key="2">
    <citation type="submission" date="2019-08" db="EMBL/GenBank/DDBJ databases">
        <title>Tsukamurella conjunctivitidis sp. nov., Tsukamurella assacharolytica sp. nov. and Tsukamurella sputae sp. nov. isolated from patients with conjunctivitis, bacteraemia (lymphoma) and respiratory infection (sputum) in Hong Kong.</title>
        <authorList>
            <person name="Fok K.M.N."/>
            <person name="Fong J.Y.H."/>
        </authorList>
    </citation>
    <scope>NUCLEOTIDE SEQUENCE [LARGE SCALE GENOMIC DNA]</scope>
    <source>
        <strain evidence="2 3">HKU70</strain>
    </source>
</reference>
<protein>
    <submittedName>
        <fullName evidence="2">Alpha/beta hydrolase</fullName>
    </submittedName>
</protein>
<evidence type="ECO:0000313" key="3">
    <source>
        <dbReference type="Proteomes" id="UP000319792"/>
    </source>
</evidence>
<sequence>MTITAIHDRVLGDDNGTPILLIHGFTVDHRILLPIDDLFARSPHSWRRHYIDLPGFGRSPAGPDIDGVDAVAAAVTQYVDHHFGSDPFAVVGNSLGGALARHVACSTPDRVLGLCLLVPSVAPLTERTLPVRTRFDVDETLLDALNTDDRAMYEDMAVDLTTSNWERYRRAVLPGLRSYDRAAAARIRSDFTLAVPPESRLTAPLAAPSLLVTARQDSVVGYIDQLRLLRHYDRMTTTIVDRAGHNAHIDRPTLVRAAVADWVDRMVSEGVPRRLAGAPPQS</sequence>
<dbReference type="InterPro" id="IPR000073">
    <property type="entry name" value="AB_hydrolase_1"/>
</dbReference>
<dbReference type="GO" id="GO:0016787">
    <property type="term" value="F:hydrolase activity"/>
    <property type="evidence" value="ECO:0007669"/>
    <property type="project" value="UniProtKB-KW"/>
</dbReference>
<dbReference type="Pfam" id="PF00561">
    <property type="entry name" value="Abhydrolase_1"/>
    <property type="match status" value="1"/>
</dbReference>
<dbReference type="SUPFAM" id="SSF53474">
    <property type="entry name" value="alpha/beta-Hydrolases"/>
    <property type="match status" value="1"/>
</dbReference>
<dbReference type="PANTHER" id="PTHR43798">
    <property type="entry name" value="MONOACYLGLYCEROL LIPASE"/>
    <property type="match status" value="1"/>
</dbReference>
<accession>A0A5C5RFY9</accession>
<dbReference type="Proteomes" id="UP000319792">
    <property type="component" value="Unassembled WGS sequence"/>
</dbReference>
<name>A0A5C5RFY9_9ACTN</name>
<reference evidence="2 3" key="1">
    <citation type="submission" date="2019-06" db="EMBL/GenBank/DDBJ databases">
        <authorList>
            <person name="Teng J.L.L."/>
            <person name="Lee H.H."/>
            <person name="Lau S.K.P."/>
            <person name="Woo P.C.Y."/>
        </authorList>
    </citation>
    <scope>NUCLEOTIDE SEQUENCE [LARGE SCALE GENOMIC DNA]</scope>
    <source>
        <strain evidence="2 3">HKU70</strain>
    </source>
</reference>
<keyword evidence="2" id="KW-0378">Hydrolase</keyword>
<dbReference type="AlphaFoldDB" id="A0A5C5RFY9"/>
<dbReference type="InterPro" id="IPR050266">
    <property type="entry name" value="AB_hydrolase_sf"/>
</dbReference>
<feature type="domain" description="AB hydrolase-1" evidence="1">
    <location>
        <begin position="18"/>
        <end position="252"/>
    </location>
</feature>
<proteinExistence type="predicted"/>
<dbReference type="RefSeq" id="WP_146437634.1">
    <property type="nucleotide sequence ID" value="NZ_VIGV01000014.1"/>
</dbReference>
<dbReference type="PANTHER" id="PTHR43798:SF6">
    <property type="entry name" value="HYDROLASE, PUTATIVE (AFU_ORTHOLOGUE AFUA_4G13070)-RELATED"/>
    <property type="match status" value="1"/>
</dbReference>
<organism evidence="2 3">
    <name type="scientific">Tsukamurella sputi</name>
    <dbReference type="NCBI Taxonomy" id="2591848"/>
    <lineage>
        <taxon>Bacteria</taxon>
        <taxon>Bacillati</taxon>
        <taxon>Actinomycetota</taxon>
        <taxon>Actinomycetes</taxon>
        <taxon>Mycobacteriales</taxon>
        <taxon>Tsukamurellaceae</taxon>
        <taxon>Tsukamurella</taxon>
    </lineage>
</organism>
<dbReference type="EMBL" id="VIGV01000014">
    <property type="protein sequence ID" value="TWS21907.1"/>
    <property type="molecule type" value="Genomic_DNA"/>
</dbReference>
<dbReference type="PRINTS" id="PR00111">
    <property type="entry name" value="ABHYDROLASE"/>
</dbReference>
<dbReference type="OrthoDB" id="27092at2"/>
<evidence type="ECO:0000313" key="2">
    <source>
        <dbReference type="EMBL" id="TWS21907.1"/>
    </source>
</evidence>
<keyword evidence="3" id="KW-1185">Reference proteome</keyword>
<gene>
    <name evidence="2" type="ORF">FK268_22210</name>
</gene>
<dbReference type="InterPro" id="IPR029058">
    <property type="entry name" value="AB_hydrolase_fold"/>
</dbReference>